<dbReference type="Proteomes" id="UP000250321">
    <property type="component" value="Unassembled WGS sequence"/>
</dbReference>
<dbReference type="EMBL" id="PJQY01000319">
    <property type="protein sequence ID" value="PQQ13014.1"/>
    <property type="molecule type" value="Genomic_DNA"/>
</dbReference>
<evidence type="ECO:0000256" key="1">
    <source>
        <dbReference type="SAM" id="MobiDB-lite"/>
    </source>
</evidence>
<evidence type="ECO:0000313" key="2">
    <source>
        <dbReference type="EMBL" id="PQQ13014.1"/>
    </source>
</evidence>
<feature type="compositionally biased region" description="Low complexity" evidence="1">
    <location>
        <begin position="131"/>
        <end position="147"/>
    </location>
</feature>
<keyword evidence="3" id="KW-1185">Reference proteome</keyword>
<reference evidence="2 3" key="1">
    <citation type="submission" date="2018-02" db="EMBL/GenBank/DDBJ databases">
        <title>Draft genome of wild Prunus yedoensis var. nudiflora.</title>
        <authorList>
            <person name="Baek S."/>
            <person name="Kim J.-H."/>
            <person name="Choi K."/>
            <person name="Kim G.-B."/>
            <person name="Cho A."/>
            <person name="Jang H."/>
            <person name="Shin C.-H."/>
            <person name="Yu H.-J."/>
            <person name="Mun J.-H."/>
        </authorList>
    </citation>
    <scope>NUCLEOTIDE SEQUENCE [LARGE SCALE GENOMIC DNA]</scope>
    <source>
        <strain evidence="3">cv. Jeju island</strain>
        <tissue evidence="2">Leaf</tissue>
    </source>
</reference>
<dbReference type="STRING" id="2094558.A0A314Z6F0"/>
<gene>
    <name evidence="2" type="ORF">Pyn_17746</name>
</gene>
<name>A0A314Z6F0_PRUYE</name>
<protein>
    <submittedName>
        <fullName evidence="2">Protein SMG7</fullName>
    </submittedName>
</protein>
<dbReference type="AlphaFoldDB" id="A0A314Z6F0"/>
<comment type="caution">
    <text evidence="2">The sequence shown here is derived from an EMBL/GenBank/DDBJ whole genome shotgun (WGS) entry which is preliminary data.</text>
</comment>
<dbReference type="OrthoDB" id="69928at2759"/>
<feature type="region of interest" description="Disordered" evidence="1">
    <location>
        <begin position="112"/>
        <end position="175"/>
    </location>
</feature>
<sequence>MEAGFGASSHLPVSIANSIPQNLQPTLSHALKLSTEEEMSLVHSLRSMGFMGNGYVLASEPVAISIPFQQPVNGSTSGTVYSPTKAPEAMLPFKVDAISSSGAIADGLTVKTSSNLPTGIRKNPMPSSTKGNGLNSSINLSSHSNPNRFTDSNGLSGPVNFPFPGKHSPPMQLQG</sequence>
<proteinExistence type="predicted"/>
<evidence type="ECO:0000313" key="3">
    <source>
        <dbReference type="Proteomes" id="UP000250321"/>
    </source>
</evidence>
<accession>A0A314Z6F0</accession>
<organism evidence="2 3">
    <name type="scientific">Prunus yedoensis var. nudiflora</name>
    <dbReference type="NCBI Taxonomy" id="2094558"/>
    <lineage>
        <taxon>Eukaryota</taxon>
        <taxon>Viridiplantae</taxon>
        <taxon>Streptophyta</taxon>
        <taxon>Embryophyta</taxon>
        <taxon>Tracheophyta</taxon>
        <taxon>Spermatophyta</taxon>
        <taxon>Magnoliopsida</taxon>
        <taxon>eudicotyledons</taxon>
        <taxon>Gunneridae</taxon>
        <taxon>Pentapetalae</taxon>
        <taxon>rosids</taxon>
        <taxon>fabids</taxon>
        <taxon>Rosales</taxon>
        <taxon>Rosaceae</taxon>
        <taxon>Amygdaloideae</taxon>
        <taxon>Amygdaleae</taxon>
        <taxon>Prunus</taxon>
    </lineage>
</organism>